<proteinExistence type="predicted"/>
<evidence type="ECO:0000313" key="1">
    <source>
        <dbReference type="EMBL" id="RUQ75889.1"/>
    </source>
</evidence>
<accession>A0A3S0XR65</accession>
<dbReference type="Pfam" id="PF22817">
    <property type="entry name" value="ApeP-like"/>
    <property type="match status" value="1"/>
</dbReference>
<name>A0A3S0XR65_9PROT</name>
<dbReference type="SUPFAM" id="SSF54637">
    <property type="entry name" value="Thioesterase/thiol ester dehydrase-isomerase"/>
    <property type="match status" value="1"/>
</dbReference>
<dbReference type="InterPro" id="IPR016776">
    <property type="entry name" value="ApeP-like_dehydratase"/>
</dbReference>
<gene>
    <name evidence="1" type="ORF">EJ913_01890</name>
</gene>
<organism evidence="1 2">
    <name type="scientific">Azospirillum doebereinerae</name>
    <dbReference type="NCBI Taxonomy" id="92933"/>
    <lineage>
        <taxon>Bacteria</taxon>
        <taxon>Pseudomonadati</taxon>
        <taxon>Pseudomonadota</taxon>
        <taxon>Alphaproteobacteria</taxon>
        <taxon>Rhodospirillales</taxon>
        <taxon>Azospirillaceae</taxon>
        <taxon>Azospirillum</taxon>
    </lineage>
</organism>
<dbReference type="Gene3D" id="3.10.129.10">
    <property type="entry name" value="Hotdog Thioesterase"/>
    <property type="match status" value="1"/>
</dbReference>
<evidence type="ECO:0000313" key="2">
    <source>
        <dbReference type="Proteomes" id="UP000280346"/>
    </source>
</evidence>
<dbReference type="OrthoDB" id="9800188at2"/>
<dbReference type="PIRSF" id="PIRSF020565">
    <property type="entry name" value="3Ho_Ac_ACP_DH_prd"/>
    <property type="match status" value="1"/>
</dbReference>
<dbReference type="AlphaFoldDB" id="A0A3S0XR65"/>
<dbReference type="Proteomes" id="UP000280346">
    <property type="component" value="Unassembled WGS sequence"/>
</dbReference>
<sequence length="164" mass="17570">MTAELALELLPCPWPMEQLLPHAPPMILLDRVLSRHAARLTAGVTVRPDAPFFRAGRGIAAHIAIEWMAQACGAFVGAVALEAGGPVRLGFLLGSRDFHAARNWFPEGETLTVSVAPHYQDGEMAVFDCVVATQDETPVATAQLTLYQPVDAAALLASQGVRMK</sequence>
<dbReference type="RefSeq" id="WP_126994275.1">
    <property type="nucleotide sequence ID" value="NZ_JBNPXW010000001.1"/>
</dbReference>
<dbReference type="EMBL" id="RZIJ01000001">
    <property type="protein sequence ID" value="RUQ75889.1"/>
    <property type="molecule type" value="Genomic_DNA"/>
</dbReference>
<protein>
    <submittedName>
        <fullName evidence="1">3-hydroxylacyl-ACP dehydratase</fullName>
    </submittedName>
</protein>
<comment type="caution">
    <text evidence="1">The sequence shown here is derived from an EMBL/GenBank/DDBJ whole genome shotgun (WGS) entry which is preliminary data.</text>
</comment>
<reference evidence="1 2" key="1">
    <citation type="submission" date="2018-12" db="EMBL/GenBank/DDBJ databases">
        <authorList>
            <person name="Yang Y."/>
        </authorList>
    </citation>
    <scope>NUCLEOTIDE SEQUENCE [LARGE SCALE GENOMIC DNA]</scope>
    <source>
        <strain evidence="1 2">GSF71</strain>
    </source>
</reference>
<dbReference type="InterPro" id="IPR029069">
    <property type="entry name" value="HotDog_dom_sf"/>
</dbReference>
<keyword evidence="2" id="KW-1185">Reference proteome</keyword>